<dbReference type="CDD" id="cd17300">
    <property type="entry name" value="PIPKc_PIKfyve"/>
    <property type="match status" value="1"/>
</dbReference>
<feature type="compositionally biased region" description="Polar residues" evidence="14">
    <location>
        <begin position="407"/>
        <end position="422"/>
    </location>
</feature>
<feature type="region of interest" description="Disordered" evidence="14">
    <location>
        <begin position="1"/>
        <end position="24"/>
    </location>
</feature>
<dbReference type="InterPro" id="IPR000306">
    <property type="entry name" value="Znf_FYVE"/>
</dbReference>
<keyword evidence="3 12" id="KW-0808">Transferase</keyword>
<keyword evidence="6 11" id="KW-0863">Zinc-finger</keyword>
<dbReference type="PROSITE" id="PS50178">
    <property type="entry name" value="ZF_FYVE"/>
    <property type="match status" value="1"/>
</dbReference>
<feature type="domain" description="FYVE-type" evidence="15">
    <location>
        <begin position="229"/>
        <end position="288"/>
    </location>
</feature>
<dbReference type="GeneID" id="34518579"/>
<dbReference type="Gene3D" id="3.50.7.10">
    <property type="entry name" value="GroEL"/>
    <property type="match status" value="1"/>
</dbReference>
<dbReference type="Gene3D" id="3.30.810.10">
    <property type="entry name" value="2-Layer Sandwich"/>
    <property type="match status" value="1"/>
</dbReference>
<evidence type="ECO:0000256" key="14">
    <source>
        <dbReference type="SAM" id="MobiDB-lite"/>
    </source>
</evidence>
<gene>
    <name evidence="17" type="ORF">KUCA_T00001146001</name>
</gene>
<dbReference type="PANTHER" id="PTHR45748:SF7">
    <property type="entry name" value="1-PHOSPHATIDYLINOSITOL 3-PHOSPHATE 5-KINASE-RELATED"/>
    <property type="match status" value="1"/>
</dbReference>
<protein>
    <recommendedName>
        <fullName evidence="2">1-phosphatidylinositol-3-phosphate 5-kinase</fullName>
        <ecNumber evidence="2">2.7.1.150</ecNumber>
    </recommendedName>
    <alternativeName>
        <fullName evidence="10">Type III PIP kinase</fullName>
    </alternativeName>
</protein>
<organism evidence="17 18">
    <name type="scientific">Kuraishia capsulata CBS 1993</name>
    <dbReference type="NCBI Taxonomy" id="1382522"/>
    <lineage>
        <taxon>Eukaryota</taxon>
        <taxon>Fungi</taxon>
        <taxon>Dikarya</taxon>
        <taxon>Ascomycota</taxon>
        <taxon>Saccharomycotina</taxon>
        <taxon>Pichiomycetes</taxon>
        <taxon>Pichiales</taxon>
        <taxon>Pichiaceae</taxon>
        <taxon>Kuraishia</taxon>
    </lineage>
</organism>
<evidence type="ECO:0000256" key="1">
    <source>
        <dbReference type="ARBA" id="ARBA00000768"/>
    </source>
</evidence>
<keyword evidence="9 12" id="KW-0067">ATP-binding</keyword>
<dbReference type="GO" id="GO:0005524">
    <property type="term" value="F:ATP binding"/>
    <property type="evidence" value="ECO:0007669"/>
    <property type="project" value="UniProtKB-UniRule"/>
</dbReference>
<dbReference type="InterPro" id="IPR027484">
    <property type="entry name" value="PInositol-4-P-5-kinase_N"/>
</dbReference>
<dbReference type="Gene3D" id="3.30.800.10">
    <property type="entry name" value="Phosphatidylinositol Phosphate Kinase II Beta"/>
    <property type="match status" value="1"/>
</dbReference>
<dbReference type="InterPro" id="IPR011011">
    <property type="entry name" value="Znf_FYVE_PHD"/>
</dbReference>
<dbReference type="Pfam" id="PF00118">
    <property type="entry name" value="Cpn60_TCP1"/>
    <property type="match status" value="1"/>
</dbReference>
<sequence>MMDSKSELLSFPGEASDSISEPAQAQGLSGLVNSIKMMTSGVAPEAATSSVTAIAAPVASSPQKDGEIHDLPRNTPEEVIRDKEDDAMQDLPADSKPTSTILQSQGAETRPLVKPKLATQSPRAPKPRASPTKILVDPQTKPSLDTTNASVYGVKSRRGLIRRVPSISGSMMSFPGDPNTSIGSFGAARGSNAVFDSESISSDFTLNFLSNLSAKRGTSGLGKEYWLEDSSAVSCGSCEKNFNTFRRRHHCRICGKIFCGNCTLFIPGEKFNYTGKMRVCHNCLKFADQYDDAAASSDESVADDTNNSMTVIRPIKSHDSTMRPRSMTPSLPDQLSTKEMFLNSSSQAGTGAPPKPPPMLAIPATRKGESVEIDVGGLHRGGSVHSSTNGRVTRSGTMYSTHRHGQNAFNDTANPNGGFNSGTRHRDDSGAGFKFFQPYTSTSTETNSSGTPTPVNDLRAEKSPFSTNEDAMSNANLSMIDDADDDSERSDGEQTMEAYSSLMMGSSSNLMQTGRSSSRIFSGSSLSDRQARTYRHKHRNTNNFHRMKNRRMSKSISRVQNNTMQFDMNNVFPLSSSSFNFGGAEEEDSPKKLFKASEEFRSVAEVHAKGILHQLLVDRNVERLERWQKVLIEILKPIILVNPDLRNGESFDIPEYIKLKRIPGASIEDSSVVEGVVFASVLALKSMQRRIVSPRIAVITFPIEFEEGSELRLTSLDPLINQESEYLKKLVGRIAALRPDLVLSASSVNGYALELLAKAGIAVAMNLKPQVIERVARMTEANIVTSINKLATDPKLGQCDMFEEKTFVFQKIKRTYLFLTGCAPESGCTILIRGGDMELLRQVKDCAILMLYVVFNIKLESALLRDEFLIVPEYLPTTSEVSIYETPINTFHDFQNALGTRLLSTSPWVKFRAPYVIYKLQALEKQIAENEECFADFQLQYSRLKELDLKHRQDLLDAPQNEVNTTKKRLIDLLGNWRITIDVSKLPNGLDDLPRIVQYTRDSKSVLLHSNYASVMRQWELLWNTRNAQFLDPVTHQALVVLYSMVSTKNATPCIGPFIQELDYYWDTDMCLGQYIEHVCLHANDICTEGCGLQLKEHYRSYVHASGKIDVVVESSPCRLVGWEHCILTWSYCKQCRTTTPVVPISDNSWKFSLAKYFELSFWSQDMHVNGPCPHSFYRDHIRYFGLENLAVRVEFSTIECLELVPPRFKIMWKPEMLAKLKLDSYEQVEAKAAKFFDSVLERLTRVKVDSMTVDKMEAGQKKIEELKEKLEAERAEISAVARNIYNTTEVDKHLQMNSVIRSVQELSVEWDQIFQAFIVDFLPTEKDITRITAFQLRKFFADNKDDMEEEKDEKPKMEDTDEKWTENKLELEGEQDQASILNRDPLSRAQRETIGSPSQPKKMGVLEKVSQIEAKSKHDSDHSLSQISSPSLPVSPSASPTKAFRPSGIRHFTSSTGTLPTLGIQPAFKMPIPLNTEFEHEMLRGRSASMVGSKTRDGISKLGLEAEPGLPGKVKKLTDQFEELNFQELSKAFEMQRELDRRKMDRHRNRAMPVGASKPLVKVFENVQDAVGEEIRPAGLHRPSEDSPEMNVPKTAEEAVKKDSVSGPIEQEKTSLMKTLAHFWADRSATLWKPLDYPLLPSEHIFVDSDVIVREDEPSSLIAFCLSSSDYVSKLSLMRTQQEARSAECDSEAATASESGEIKSVRSENSNESRCEAETTMLKKTGIHLKYQFQEGISTLSCKIFFAEQFDAFRRHCGCDENFIQSLSRCVKWDSTGGKSGSAFLKTLDDRFIIKELSSVELDAFVRFAPSYFEYFAQALFHDLPTVLAKIFGFYQIQIKNPADGRSFTMDVLIMENLFYDRKTSRIFDLKGSMRNRHVEQTGKENEVLLDENMVEYIYESPLFVREHAKKVLRASLWNDTLFLAKMNVMDYSLVIGIDADNNELVVGIIDCIRTFTWDKKLESWVKEKGLVGGGGAGKEPTVITPKQYKNRFREAMERYILMVPGPWYINTR</sequence>
<dbReference type="STRING" id="1382522.W6MGF9"/>
<comment type="catalytic activity">
    <reaction evidence="1">
        <text>a 1,2-diacyl-sn-glycero-3-phospho-(1D-myo-inositol-3-phosphate) + ATP = a 1,2-diacyl-sn-glycero-3-phospho-(1D-myo-inositol-3,5-bisphosphate) + ADP + H(+)</text>
        <dbReference type="Rhea" id="RHEA:13609"/>
        <dbReference type="ChEBI" id="CHEBI:15378"/>
        <dbReference type="ChEBI" id="CHEBI:30616"/>
        <dbReference type="ChEBI" id="CHEBI:57923"/>
        <dbReference type="ChEBI" id="CHEBI:58088"/>
        <dbReference type="ChEBI" id="CHEBI:456216"/>
        <dbReference type="EC" id="2.7.1.150"/>
    </reaction>
</comment>
<keyword evidence="7 12" id="KW-0418">Kinase</keyword>
<dbReference type="Pfam" id="PF01504">
    <property type="entry name" value="PIP5K"/>
    <property type="match status" value="2"/>
</dbReference>
<name>W6MGF9_9ASCO</name>
<dbReference type="Gene3D" id="3.30.40.10">
    <property type="entry name" value="Zinc/RING finger domain, C3HC4 (zinc finger)"/>
    <property type="match status" value="1"/>
</dbReference>
<dbReference type="RefSeq" id="XP_022457191.1">
    <property type="nucleotide sequence ID" value="XM_022605754.1"/>
</dbReference>
<feature type="region of interest" description="Disordered" evidence="14">
    <location>
        <begin position="57"/>
        <end position="76"/>
    </location>
</feature>
<keyword evidence="13" id="KW-0175">Coiled coil</keyword>
<dbReference type="FunFam" id="3.50.7.10:FF:000007">
    <property type="entry name" value="1-phosphatidylinositol 3-phosphate 5-kinase isoform X1"/>
    <property type="match status" value="1"/>
</dbReference>
<dbReference type="GO" id="GO:0010008">
    <property type="term" value="C:endosome membrane"/>
    <property type="evidence" value="ECO:0007669"/>
    <property type="project" value="EnsemblFungi"/>
</dbReference>
<evidence type="ECO:0000256" key="13">
    <source>
        <dbReference type="SAM" id="Coils"/>
    </source>
</evidence>
<reference evidence="17" key="1">
    <citation type="submission" date="2013-12" db="EMBL/GenBank/DDBJ databases">
        <authorList>
            <person name="Genoscope - CEA"/>
        </authorList>
    </citation>
    <scope>NUCLEOTIDE SEQUENCE</scope>
    <source>
        <strain evidence="17">CBS 1993</strain>
    </source>
</reference>
<dbReference type="SMART" id="SM00330">
    <property type="entry name" value="PIPKc"/>
    <property type="match status" value="1"/>
</dbReference>
<evidence type="ECO:0000256" key="5">
    <source>
        <dbReference type="ARBA" id="ARBA00022741"/>
    </source>
</evidence>
<dbReference type="InterPro" id="IPR044769">
    <property type="entry name" value="PIKfyve_PIPKc"/>
</dbReference>
<feature type="region of interest" description="Disordered" evidence="14">
    <location>
        <begin position="1579"/>
        <end position="1609"/>
    </location>
</feature>
<dbReference type="InterPro" id="IPR002423">
    <property type="entry name" value="Cpn60/GroEL/TCP-1"/>
</dbReference>
<feature type="region of interest" description="Disordered" evidence="14">
    <location>
        <begin position="89"/>
        <end position="142"/>
    </location>
</feature>
<dbReference type="Pfam" id="PF01363">
    <property type="entry name" value="FYVE"/>
    <property type="match status" value="1"/>
</dbReference>
<evidence type="ECO:0000313" key="17">
    <source>
        <dbReference type="EMBL" id="CDK25179.1"/>
    </source>
</evidence>
<feature type="region of interest" description="Disordered" evidence="14">
    <location>
        <begin position="508"/>
        <end position="531"/>
    </location>
</feature>
<dbReference type="GO" id="GO:0032266">
    <property type="term" value="F:phosphatidylinositol-3-phosphate binding"/>
    <property type="evidence" value="ECO:0007669"/>
    <property type="project" value="EnsemblFungi"/>
</dbReference>
<dbReference type="PROSITE" id="PS51455">
    <property type="entry name" value="PIPK"/>
    <property type="match status" value="1"/>
</dbReference>
<dbReference type="EMBL" id="HG793125">
    <property type="protein sequence ID" value="CDK25179.1"/>
    <property type="molecule type" value="Genomic_DNA"/>
</dbReference>
<keyword evidence="4" id="KW-0479">Metal-binding</keyword>
<dbReference type="Proteomes" id="UP000019384">
    <property type="component" value="Unassembled WGS sequence"/>
</dbReference>
<evidence type="ECO:0000256" key="8">
    <source>
        <dbReference type="ARBA" id="ARBA00022833"/>
    </source>
</evidence>
<dbReference type="InterPro" id="IPR013083">
    <property type="entry name" value="Znf_RING/FYVE/PHD"/>
</dbReference>
<accession>W6MGF9</accession>
<feature type="compositionally biased region" description="Low complexity" evidence="14">
    <location>
        <begin position="508"/>
        <end position="528"/>
    </location>
</feature>
<dbReference type="FunFam" id="3.30.800.10:FF:000005">
    <property type="entry name" value="1-phosphatidylinositol-3-phosphate 5-kinase (Fab1)"/>
    <property type="match status" value="1"/>
</dbReference>
<dbReference type="GO" id="GO:0000285">
    <property type="term" value="F:1-phosphatidylinositol-3-phosphate 5-kinase activity"/>
    <property type="evidence" value="ECO:0007669"/>
    <property type="project" value="UniProtKB-EC"/>
</dbReference>
<proteinExistence type="predicted"/>
<evidence type="ECO:0000256" key="11">
    <source>
        <dbReference type="PROSITE-ProRule" id="PRU00091"/>
    </source>
</evidence>
<evidence type="ECO:0000256" key="2">
    <source>
        <dbReference type="ARBA" id="ARBA00012009"/>
    </source>
</evidence>
<evidence type="ECO:0000256" key="7">
    <source>
        <dbReference type="ARBA" id="ARBA00022777"/>
    </source>
</evidence>
<dbReference type="CDD" id="cd03334">
    <property type="entry name" value="Fab1_TCP"/>
    <property type="match status" value="1"/>
</dbReference>
<feature type="compositionally biased region" description="Polar residues" evidence="14">
    <location>
        <begin position="464"/>
        <end position="475"/>
    </location>
</feature>
<evidence type="ECO:0000256" key="6">
    <source>
        <dbReference type="ARBA" id="ARBA00022771"/>
    </source>
</evidence>
<feature type="region of interest" description="Disordered" evidence="14">
    <location>
        <begin position="1687"/>
        <end position="1713"/>
    </location>
</feature>
<dbReference type="EC" id="2.7.1.150" evidence="2"/>
<feature type="compositionally biased region" description="Basic and acidic residues" evidence="14">
    <location>
        <begin position="1596"/>
        <end position="1609"/>
    </location>
</feature>
<dbReference type="InterPro" id="IPR027483">
    <property type="entry name" value="PInositol-4-P-4/5-kinase_C_sf"/>
</dbReference>
<feature type="compositionally biased region" description="Low complexity" evidence="14">
    <location>
        <begin position="440"/>
        <end position="453"/>
    </location>
</feature>
<dbReference type="HOGENOM" id="CLU_000480_3_1_1"/>
<dbReference type="InterPro" id="IPR002498">
    <property type="entry name" value="PInositol-4-P-4/5-kinase_core"/>
</dbReference>
<dbReference type="GO" id="GO:0046854">
    <property type="term" value="P:phosphatidylinositol phosphate biosynthetic process"/>
    <property type="evidence" value="ECO:0007669"/>
    <property type="project" value="EnsemblFungi"/>
</dbReference>
<dbReference type="SUPFAM" id="SSF52029">
    <property type="entry name" value="GroEL apical domain-like"/>
    <property type="match status" value="1"/>
</dbReference>
<evidence type="ECO:0000256" key="12">
    <source>
        <dbReference type="PROSITE-ProRule" id="PRU00781"/>
    </source>
</evidence>
<dbReference type="FunFam" id="3.30.810.10:FF:000001">
    <property type="entry name" value="1-phosphatidylinositol 3-phosphate 5-kinase FAB1"/>
    <property type="match status" value="1"/>
</dbReference>
<dbReference type="PANTHER" id="PTHR45748">
    <property type="entry name" value="1-PHOSPHATIDYLINOSITOL 3-PHOSPHATE 5-KINASE-RELATED"/>
    <property type="match status" value="1"/>
</dbReference>
<feature type="region of interest" description="Disordered" evidence="14">
    <location>
        <begin position="407"/>
        <end position="475"/>
    </location>
</feature>
<dbReference type="GO" id="GO:0008270">
    <property type="term" value="F:zinc ion binding"/>
    <property type="evidence" value="ECO:0007669"/>
    <property type="project" value="UniProtKB-KW"/>
</dbReference>
<keyword evidence="8" id="KW-0862">Zinc</keyword>
<dbReference type="GO" id="GO:0000329">
    <property type="term" value="C:fungal-type vacuole membrane"/>
    <property type="evidence" value="ECO:0007669"/>
    <property type="project" value="EnsemblFungi"/>
</dbReference>
<dbReference type="OrthoDB" id="158357at2759"/>
<evidence type="ECO:0000256" key="10">
    <source>
        <dbReference type="ARBA" id="ARBA00075294"/>
    </source>
</evidence>
<evidence type="ECO:0000259" key="16">
    <source>
        <dbReference type="PROSITE" id="PS51455"/>
    </source>
</evidence>
<dbReference type="GO" id="GO:0070772">
    <property type="term" value="C:PAS complex"/>
    <property type="evidence" value="ECO:0007669"/>
    <property type="project" value="EnsemblFungi"/>
</dbReference>
<dbReference type="SUPFAM" id="SSF57903">
    <property type="entry name" value="FYVE/PHD zinc finger"/>
    <property type="match status" value="1"/>
</dbReference>
<keyword evidence="5 12" id="KW-0547">Nucleotide-binding</keyword>
<dbReference type="SMART" id="SM00064">
    <property type="entry name" value="FYVE"/>
    <property type="match status" value="1"/>
</dbReference>
<feature type="compositionally biased region" description="Low complexity" evidence="14">
    <location>
        <begin position="1424"/>
        <end position="1441"/>
    </location>
</feature>
<dbReference type="InterPro" id="IPR027409">
    <property type="entry name" value="GroEL-like_apical_dom_sf"/>
</dbReference>
<evidence type="ECO:0000256" key="3">
    <source>
        <dbReference type="ARBA" id="ARBA00022679"/>
    </source>
</evidence>
<feature type="compositionally biased region" description="Basic and acidic residues" evidence="14">
    <location>
        <begin position="64"/>
        <end position="76"/>
    </location>
</feature>
<evidence type="ECO:0000313" key="18">
    <source>
        <dbReference type="Proteomes" id="UP000019384"/>
    </source>
</evidence>
<dbReference type="InterPro" id="IPR017455">
    <property type="entry name" value="Znf_FYVE-rel"/>
</dbReference>
<feature type="compositionally biased region" description="Basic and acidic residues" evidence="14">
    <location>
        <begin position="1701"/>
        <end position="1713"/>
    </location>
</feature>
<dbReference type="SUPFAM" id="SSF56104">
    <property type="entry name" value="SAICAR synthase-like"/>
    <property type="match status" value="1"/>
</dbReference>
<evidence type="ECO:0000256" key="4">
    <source>
        <dbReference type="ARBA" id="ARBA00022723"/>
    </source>
</evidence>
<feature type="coiled-coil region" evidence="13">
    <location>
        <begin position="1254"/>
        <end position="1284"/>
    </location>
</feature>
<feature type="domain" description="PIPK" evidence="16">
    <location>
        <begin position="1668"/>
        <end position="2002"/>
    </location>
</feature>
<keyword evidence="18" id="KW-1185">Reference proteome</keyword>
<evidence type="ECO:0000259" key="15">
    <source>
        <dbReference type="PROSITE" id="PS50178"/>
    </source>
</evidence>
<feature type="compositionally biased region" description="Polar residues" evidence="14">
    <location>
        <begin position="96"/>
        <end position="107"/>
    </location>
</feature>
<feature type="region of interest" description="Disordered" evidence="14">
    <location>
        <begin position="1370"/>
        <end position="1459"/>
    </location>
</feature>
<reference evidence="17" key="2">
    <citation type="submission" date="2014-02" db="EMBL/GenBank/DDBJ databases">
        <title>Complete DNA sequence of /Kuraishia capsulata/ illustrates novel genomic features among budding yeasts (/Saccharomycotina/).</title>
        <authorList>
            <person name="Morales L."/>
            <person name="Noel B."/>
            <person name="Porcel B."/>
            <person name="Marcet-Houben M."/>
            <person name="Hullo M-F."/>
            <person name="Sacerdot C."/>
            <person name="Tekaia F."/>
            <person name="Leh-Louis V."/>
            <person name="Despons L."/>
            <person name="Khanna V."/>
            <person name="Aury J-M."/>
            <person name="Barbe V."/>
            <person name="Couloux A."/>
            <person name="Labadie K."/>
            <person name="Pelletier E."/>
            <person name="Souciet J-L."/>
            <person name="Boekhout T."/>
            <person name="Gabaldon T."/>
            <person name="Wincker P."/>
            <person name="Dujon B."/>
        </authorList>
    </citation>
    <scope>NUCLEOTIDE SEQUENCE</scope>
    <source>
        <strain evidence="17">CBS 1993</strain>
    </source>
</reference>
<evidence type="ECO:0000256" key="9">
    <source>
        <dbReference type="ARBA" id="ARBA00022840"/>
    </source>
</evidence>